<dbReference type="InterPro" id="IPR008492">
    <property type="entry name" value="Rv2714-like"/>
</dbReference>
<dbReference type="SUPFAM" id="SSF159659">
    <property type="entry name" value="Cgl1923-like"/>
    <property type="match status" value="1"/>
</dbReference>
<reference evidence="1 2" key="1">
    <citation type="submission" date="2019-06" db="EMBL/GenBank/DDBJ databases">
        <title>Sequencing the genomes of 1000 actinobacteria strains.</title>
        <authorList>
            <person name="Klenk H.-P."/>
        </authorList>
    </citation>
    <scope>NUCLEOTIDE SEQUENCE [LARGE SCALE GENOMIC DNA]</scope>
    <source>
        <strain evidence="1 2">DSM 10596</strain>
    </source>
</reference>
<dbReference type="EMBL" id="VFNV01000001">
    <property type="protein sequence ID" value="TQK75761.1"/>
    <property type="molecule type" value="Genomic_DNA"/>
</dbReference>
<organism evidence="1 2">
    <name type="scientific">Rarobacter incanus</name>
    <dbReference type="NCBI Taxonomy" id="153494"/>
    <lineage>
        <taxon>Bacteria</taxon>
        <taxon>Bacillati</taxon>
        <taxon>Actinomycetota</taxon>
        <taxon>Actinomycetes</taxon>
        <taxon>Micrococcales</taxon>
        <taxon>Rarobacteraceae</taxon>
        <taxon>Rarobacter</taxon>
    </lineage>
</organism>
<dbReference type="InterPro" id="IPR019151">
    <property type="entry name" value="Proteasome_assmbl_chaperone_2"/>
</dbReference>
<dbReference type="Pfam" id="PF09754">
    <property type="entry name" value="PAC2"/>
    <property type="match status" value="1"/>
</dbReference>
<gene>
    <name evidence="1" type="ORF">FB389_0395</name>
</gene>
<dbReference type="Gene3D" id="3.40.50.10900">
    <property type="entry name" value="PAC-like subunit"/>
    <property type="match status" value="1"/>
</dbReference>
<sequence length="292" mass="31194">MPDSAPATVPLPGPVLIAAFGGWNDAGTAATAAVLHMREVWGGELIHSVDPEDYYDFQVARPTLGRAGVSGHALDWPGTTVTRSTLPSSGQDIFLIEGTEPSMRWRSYCAELIAVARERGVQTIIVLGAMLADVPHTRPLPIAVHSYDEDLTNRLELDRSDYEGPVGITSVLQDIADAIGLDALAVWAAVPHYVAQTPAPSATIGLLNKLEDLVGEPIELGQLVDDARAWRRGVDEMLEDDQPVAEYVQQLESLKDTTDSPEASGDAIAAEFEKFLRKRGGGTGAKGSTDEG</sequence>
<accession>A0A542SMA3</accession>
<dbReference type="RefSeq" id="WP_142111121.1">
    <property type="nucleotide sequence ID" value="NZ_BAAATB010000008.1"/>
</dbReference>
<name>A0A542SMA3_9MICO</name>
<dbReference type="InterPro" id="IPR038389">
    <property type="entry name" value="PSMG2_sf"/>
</dbReference>
<dbReference type="Proteomes" id="UP000316181">
    <property type="component" value="Unassembled WGS sequence"/>
</dbReference>
<proteinExistence type="predicted"/>
<protein>
    <submittedName>
        <fullName evidence="1">PAC2 family protein</fullName>
    </submittedName>
</protein>
<evidence type="ECO:0000313" key="1">
    <source>
        <dbReference type="EMBL" id="TQK75761.1"/>
    </source>
</evidence>
<dbReference type="OrthoDB" id="150941at2"/>
<dbReference type="AlphaFoldDB" id="A0A542SMA3"/>
<dbReference type="PIRSF" id="PIRSF028754">
    <property type="entry name" value="UCP028754"/>
    <property type="match status" value="1"/>
</dbReference>
<evidence type="ECO:0000313" key="2">
    <source>
        <dbReference type="Proteomes" id="UP000316181"/>
    </source>
</evidence>
<comment type="caution">
    <text evidence="1">The sequence shown here is derived from an EMBL/GenBank/DDBJ whole genome shotgun (WGS) entry which is preliminary data.</text>
</comment>
<keyword evidence="2" id="KW-1185">Reference proteome</keyword>